<gene>
    <name evidence="1" type="ORF">IAB99_04405</name>
</gene>
<reference evidence="1" key="1">
    <citation type="submission" date="2020-10" db="EMBL/GenBank/DDBJ databases">
        <authorList>
            <person name="Gilroy R."/>
        </authorList>
    </citation>
    <scope>NUCLEOTIDE SEQUENCE</scope>
    <source>
        <strain evidence="1">B1-15692</strain>
    </source>
</reference>
<sequence length="226" mass="25415">MGGGGDSRIPSILRENINSALPPECPFWIDVVVRTYSFDPRKAWTQIESWIEELRPDLIAGESLGSLNAIRIKGLPHVLVSPSLNAPLYLGYLAPLALIPGVTWLFDRIYRPKEGDRQKLHFTFNTLRKYPALRKAALANSPLNGSKDSFYAFFGTRDHYRRSGIVSLRTYRKYFGDSYAVYDGTHFMEEEFVLSMLVPKIISTLGLVPVRTSEALHTPGAQEAPL</sequence>
<evidence type="ECO:0000313" key="2">
    <source>
        <dbReference type="Proteomes" id="UP000823660"/>
    </source>
</evidence>
<name>A0A9D9I867_9BACT</name>
<evidence type="ECO:0000313" key="1">
    <source>
        <dbReference type="EMBL" id="MBO8466989.1"/>
    </source>
</evidence>
<organism evidence="1 2">
    <name type="scientific">Candidatus Cryptobacteroides faecipullorum</name>
    <dbReference type="NCBI Taxonomy" id="2840764"/>
    <lineage>
        <taxon>Bacteria</taxon>
        <taxon>Pseudomonadati</taxon>
        <taxon>Bacteroidota</taxon>
        <taxon>Bacteroidia</taxon>
        <taxon>Bacteroidales</taxon>
        <taxon>Candidatus Cryptobacteroides</taxon>
    </lineage>
</organism>
<dbReference type="AlphaFoldDB" id="A0A9D9I867"/>
<reference evidence="1" key="2">
    <citation type="journal article" date="2021" name="PeerJ">
        <title>Extensive microbial diversity within the chicken gut microbiome revealed by metagenomics and culture.</title>
        <authorList>
            <person name="Gilroy R."/>
            <person name="Ravi A."/>
            <person name="Getino M."/>
            <person name="Pursley I."/>
            <person name="Horton D.L."/>
            <person name="Alikhan N.F."/>
            <person name="Baker D."/>
            <person name="Gharbi K."/>
            <person name="Hall N."/>
            <person name="Watson M."/>
            <person name="Adriaenssens E.M."/>
            <person name="Foster-Nyarko E."/>
            <person name="Jarju S."/>
            <person name="Secka A."/>
            <person name="Antonio M."/>
            <person name="Oren A."/>
            <person name="Chaudhuri R.R."/>
            <person name="La Ragione R."/>
            <person name="Hildebrand F."/>
            <person name="Pallen M.J."/>
        </authorList>
    </citation>
    <scope>NUCLEOTIDE SEQUENCE</scope>
    <source>
        <strain evidence="1">B1-15692</strain>
    </source>
</reference>
<comment type="caution">
    <text evidence="1">The sequence shown here is derived from an EMBL/GenBank/DDBJ whole genome shotgun (WGS) entry which is preliminary data.</text>
</comment>
<proteinExistence type="predicted"/>
<dbReference type="Proteomes" id="UP000823660">
    <property type="component" value="Unassembled WGS sequence"/>
</dbReference>
<protein>
    <submittedName>
        <fullName evidence="1">Uncharacterized protein</fullName>
    </submittedName>
</protein>
<dbReference type="EMBL" id="JADIMH010000022">
    <property type="protein sequence ID" value="MBO8466989.1"/>
    <property type="molecule type" value="Genomic_DNA"/>
</dbReference>
<accession>A0A9D9I867</accession>